<protein>
    <submittedName>
        <fullName evidence="1">DUF4272 domain-containing protein</fullName>
    </submittedName>
</protein>
<dbReference type="Proteomes" id="UP001165296">
    <property type="component" value="Unassembled WGS sequence"/>
</dbReference>
<comment type="caution">
    <text evidence="1">The sequence shown here is derived from an EMBL/GenBank/DDBJ whole genome shotgun (WGS) entry which is preliminary data.</text>
</comment>
<gene>
    <name evidence="1" type="ORF">LGH74_15100</name>
</gene>
<accession>A0ABS8ATL5</accession>
<dbReference type="Pfam" id="PF14094">
    <property type="entry name" value="DUF4272"/>
    <property type="match status" value="1"/>
</dbReference>
<sequence>MSEEFKFQTKAESEGKVLALGGRICDWLPVLDTPAIRAAVEVQGRMSVLNALINISFQAPVDVIRNWLTQHDLLVFLSPEEESLLAKDNDELTEQQLINLRWSLESLWALMWATGMTDELAPTEWCGDDMASLLPNLEANEDNTKLTQPRTLRPEAELYQMLDYYYRLHWYCVDERLNGREALVSESLVYERRKALEWVFSRAQDWDDVEMST</sequence>
<organism evidence="1 2">
    <name type="scientific">Hymenobacter lucidus</name>
    <dbReference type="NCBI Taxonomy" id="2880930"/>
    <lineage>
        <taxon>Bacteria</taxon>
        <taxon>Pseudomonadati</taxon>
        <taxon>Bacteroidota</taxon>
        <taxon>Cytophagia</taxon>
        <taxon>Cytophagales</taxon>
        <taxon>Hymenobacteraceae</taxon>
        <taxon>Hymenobacter</taxon>
    </lineage>
</organism>
<name>A0ABS8ATL5_9BACT</name>
<reference evidence="1" key="1">
    <citation type="submission" date="2021-10" db="EMBL/GenBank/DDBJ databases">
        <authorList>
            <person name="Dean J.D."/>
            <person name="Kim M.K."/>
            <person name="Newey C.N."/>
            <person name="Stoker T.S."/>
            <person name="Thompson D.W."/>
            <person name="Grose J.H."/>
        </authorList>
    </citation>
    <scope>NUCLEOTIDE SEQUENCE</scope>
    <source>
        <strain evidence="1">BT178</strain>
    </source>
</reference>
<proteinExistence type="predicted"/>
<dbReference type="RefSeq" id="WP_226176935.1">
    <property type="nucleotide sequence ID" value="NZ_JAJADR010000004.1"/>
</dbReference>
<keyword evidence="2" id="KW-1185">Reference proteome</keyword>
<dbReference type="InterPro" id="IPR025368">
    <property type="entry name" value="DUF4272"/>
</dbReference>
<evidence type="ECO:0000313" key="2">
    <source>
        <dbReference type="Proteomes" id="UP001165296"/>
    </source>
</evidence>
<evidence type="ECO:0000313" key="1">
    <source>
        <dbReference type="EMBL" id="MCB2409318.1"/>
    </source>
</evidence>
<dbReference type="EMBL" id="JAJADR010000004">
    <property type="protein sequence ID" value="MCB2409318.1"/>
    <property type="molecule type" value="Genomic_DNA"/>
</dbReference>